<dbReference type="CDD" id="cd01949">
    <property type="entry name" value="GGDEF"/>
    <property type="match status" value="1"/>
</dbReference>
<dbReference type="InterPro" id="IPR000700">
    <property type="entry name" value="PAS-assoc_C"/>
</dbReference>
<protein>
    <recommendedName>
        <fullName evidence="13">PAS domain S-box-containing protein/diguanylate cyclase (GGDEF) domain-containing protein</fullName>
    </recommendedName>
</protein>
<dbReference type="Gene3D" id="3.30.450.20">
    <property type="entry name" value="PAS domain"/>
    <property type="match status" value="3"/>
</dbReference>
<name>A0ABP3TEG1_9GAMM</name>
<dbReference type="InterPro" id="IPR035965">
    <property type="entry name" value="PAS-like_dom_sf"/>
</dbReference>
<feature type="transmembrane region" description="Helical" evidence="7">
    <location>
        <begin position="6"/>
        <end position="30"/>
    </location>
</feature>
<dbReference type="Gene3D" id="3.30.70.270">
    <property type="match status" value="1"/>
</dbReference>
<dbReference type="InterPro" id="IPR052155">
    <property type="entry name" value="Biofilm_reg_signaling"/>
</dbReference>
<dbReference type="PANTHER" id="PTHR44757">
    <property type="entry name" value="DIGUANYLATE CYCLASE DGCP"/>
    <property type="match status" value="1"/>
</dbReference>
<dbReference type="SUPFAM" id="SSF55781">
    <property type="entry name" value="GAF domain-like"/>
    <property type="match status" value="1"/>
</dbReference>
<dbReference type="NCBIfam" id="TIGR00254">
    <property type="entry name" value="GGDEF"/>
    <property type="match status" value="1"/>
</dbReference>
<gene>
    <name evidence="11" type="ORF">GCM10009104_22500</name>
</gene>
<evidence type="ECO:0000313" key="12">
    <source>
        <dbReference type="Proteomes" id="UP001499915"/>
    </source>
</evidence>
<comment type="caution">
    <text evidence="11">The sequence shown here is derived from an EMBL/GenBank/DDBJ whole genome shotgun (WGS) entry which is preliminary data.</text>
</comment>
<dbReference type="PROSITE" id="PS50887">
    <property type="entry name" value="GGDEF"/>
    <property type="match status" value="1"/>
</dbReference>
<keyword evidence="3 7" id="KW-0812">Transmembrane</keyword>
<feature type="domain" description="GGDEF" evidence="10">
    <location>
        <begin position="870"/>
        <end position="1003"/>
    </location>
</feature>
<keyword evidence="4 7" id="KW-1133">Transmembrane helix</keyword>
<feature type="transmembrane region" description="Helical" evidence="7">
    <location>
        <begin position="42"/>
        <end position="63"/>
    </location>
</feature>
<evidence type="ECO:0000259" key="9">
    <source>
        <dbReference type="PROSITE" id="PS50113"/>
    </source>
</evidence>
<evidence type="ECO:0000256" key="6">
    <source>
        <dbReference type="SAM" id="Coils"/>
    </source>
</evidence>
<feature type="domain" description="PAC" evidence="9">
    <location>
        <begin position="494"/>
        <end position="547"/>
    </location>
</feature>
<dbReference type="InterPro" id="IPR000160">
    <property type="entry name" value="GGDEF_dom"/>
</dbReference>
<evidence type="ECO:0000256" key="4">
    <source>
        <dbReference type="ARBA" id="ARBA00022989"/>
    </source>
</evidence>
<dbReference type="PROSITE" id="PS50113">
    <property type="entry name" value="PAC"/>
    <property type="match status" value="3"/>
</dbReference>
<accession>A0ABP3TEG1</accession>
<feature type="transmembrane region" description="Helical" evidence="7">
    <location>
        <begin position="75"/>
        <end position="98"/>
    </location>
</feature>
<evidence type="ECO:0000256" key="2">
    <source>
        <dbReference type="ARBA" id="ARBA00022475"/>
    </source>
</evidence>
<feature type="domain" description="PAC" evidence="9">
    <location>
        <begin position="365"/>
        <end position="418"/>
    </location>
</feature>
<feature type="transmembrane region" description="Helical" evidence="7">
    <location>
        <begin position="184"/>
        <end position="203"/>
    </location>
</feature>
<reference evidence="12" key="1">
    <citation type="journal article" date="2019" name="Int. J. Syst. Evol. Microbiol.">
        <title>The Global Catalogue of Microorganisms (GCM) 10K type strain sequencing project: providing services to taxonomists for standard genome sequencing and annotation.</title>
        <authorList>
            <consortium name="The Broad Institute Genomics Platform"/>
            <consortium name="The Broad Institute Genome Sequencing Center for Infectious Disease"/>
            <person name="Wu L."/>
            <person name="Ma J."/>
        </authorList>
    </citation>
    <scope>NUCLEOTIDE SEQUENCE [LARGE SCALE GENOMIC DNA]</scope>
    <source>
        <strain evidence="12">JCM 15134</strain>
    </source>
</reference>
<proteinExistence type="predicted"/>
<sequence length="1009" mass="110938">MYDRRWLGRFMTLVLSYTVAGLVGLSIPFIDTHITLIWAPTGIALAALMRWGLSLWPAVWLAAFVVNLSIGSSPWLAGGIACGNMLGPVVGAWLLRRFGFSPLMNRRSDLLLYLLLGVVAGMLITSVNGVFQLWLANVVPLADVFRAWSVWWLGDAMGALVCGIPLLTFRGASVKATLSGPRGLELAGGTLLLVGTGVLIFTGPVNNEALYHPILYLPFFLLSWLAIRGGVAVASGAALLLSAQAVWATAQGSGPFLSNDVHFSLAMLWGYMATATIIPVLITVLVGELQVSQRRLSLASLGAELGMWEWNLEDDRIAYALETAGLPPLPNEANGTSLRGSMHPEDVSLFDQQFRQHLAGQTELFEAECRFKITGGDWSWVLMRGQAVEFDEVGKPTRMAGTMIDTSARKAAEAALLESQAQLQQSEERYRQLLSNSPVGILNYDRELVVTYINARFAEIMRVPMAYMQGLDCHDLRDQSVIPALKGALEGRPAHYEGQYRTSYGGVELWISMRCAPVRNEAGEIVGGIALIEDITARKRIEDEERRQRRGLAALNDVAALTHLPFQEQLRQALQIGTDHFGLSFGIVSEVVGSRYKVLAHASPADTLEDGQCFQLGSTYCDITLKQGDVLAIAHMGRSPYHRHPCYELFQLETYIGAPVCVDDQVYGTVNFSGPESYERDFDDGDREFMRLLARWIGSAISQDRDKRALAASEQRLKTIIETEPECVKVMSPQGEVLQMNAAGLAILEAESLEQINQVGVLNFVDLEYRDQFAALNQQALAGRSGSLEFTVTGRQGCVRWLDTHAAPLRDSDGQITAVLSVTRDITQLKQQQQKLEQLAHHDSLTGLPNRMLLAERMMQAVAHARRQASGFAVCYLDLDGFKEINDALGHEAGDQVLRRVARRLVETLREVDTVSRLGGDEFVLLLSDIASQDQAVVTLARVLEQVEAPIVLQGRECRVSASIGIALYPANGEDPETLLRHADQAMYGAKDEGKNRYRFYCGSKALLS</sequence>
<feature type="coiled-coil region" evidence="6">
    <location>
        <begin position="409"/>
        <end position="436"/>
    </location>
</feature>
<dbReference type="EMBL" id="BAAAET010000003">
    <property type="protein sequence ID" value="GAA0694505.1"/>
    <property type="molecule type" value="Genomic_DNA"/>
</dbReference>
<dbReference type="Pfam" id="PF01590">
    <property type="entry name" value="GAF"/>
    <property type="match status" value="1"/>
</dbReference>
<keyword evidence="6" id="KW-0175">Coiled coil</keyword>
<dbReference type="InterPro" id="IPR013656">
    <property type="entry name" value="PAS_4"/>
</dbReference>
<dbReference type="SMART" id="SM00086">
    <property type="entry name" value="PAC"/>
    <property type="match status" value="3"/>
</dbReference>
<evidence type="ECO:0008006" key="13">
    <source>
        <dbReference type="Google" id="ProtNLM"/>
    </source>
</evidence>
<evidence type="ECO:0000256" key="1">
    <source>
        <dbReference type="ARBA" id="ARBA00004651"/>
    </source>
</evidence>
<feature type="transmembrane region" description="Helical" evidence="7">
    <location>
        <begin position="110"/>
        <end position="131"/>
    </location>
</feature>
<dbReference type="Pfam" id="PF05231">
    <property type="entry name" value="MASE1"/>
    <property type="match status" value="1"/>
</dbReference>
<evidence type="ECO:0000259" key="8">
    <source>
        <dbReference type="PROSITE" id="PS50112"/>
    </source>
</evidence>
<dbReference type="SUPFAM" id="SSF55785">
    <property type="entry name" value="PYP-like sensor domain (PAS domain)"/>
    <property type="match status" value="3"/>
</dbReference>
<dbReference type="SUPFAM" id="SSF55073">
    <property type="entry name" value="Nucleotide cyclase"/>
    <property type="match status" value="1"/>
</dbReference>
<keyword evidence="2" id="KW-1003">Cell membrane</keyword>
<dbReference type="InterPro" id="IPR029016">
    <property type="entry name" value="GAF-like_dom_sf"/>
</dbReference>
<evidence type="ECO:0000256" key="5">
    <source>
        <dbReference type="ARBA" id="ARBA00023136"/>
    </source>
</evidence>
<dbReference type="InterPro" id="IPR003018">
    <property type="entry name" value="GAF"/>
</dbReference>
<dbReference type="InterPro" id="IPR000014">
    <property type="entry name" value="PAS"/>
</dbReference>
<keyword evidence="12" id="KW-1185">Reference proteome</keyword>
<keyword evidence="5 7" id="KW-0472">Membrane</keyword>
<dbReference type="NCBIfam" id="TIGR00229">
    <property type="entry name" value="sensory_box"/>
    <property type="match status" value="2"/>
</dbReference>
<evidence type="ECO:0000313" key="11">
    <source>
        <dbReference type="EMBL" id="GAA0694505.1"/>
    </source>
</evidence>
<comment type="subcellular location">
    <subcellularLocation>
        <location evidence="1">Cell membrane</location>
        <topology evidence="1">Multi-pass membrane protein</topology>
    </subcellularLocation>
</comment>
<feature type="domain" description="PAC" evidence="9">
    <location>
        <begin position="786"/>
        <end position="838"/>
    </location>
</feature>
<feature type="transmembrane region" description="Helical" evidence="7">
    <location>
        <begin position="151"/>
        <end position="172"/>
    </location>
</feature>
<evidence type="ECO:0000256" key="7">
    <source>
        <dbReference type="SAM" id="Phobius"/>
    </source>
</evidence>
<dbReference type="SMART" id="SM00267">
    <property type="entry name" value="GGDEF"/>
    <property type="match status" value="1"/>
</dbReference>
<dbReference type="Pfam" id="PF00990">
    <property type="entry name" value="GGDEF"/>
    <property type="match status" value="1"/>
</dbReference>
<dbReference type="SMART" id="SM00065">
    <property type="entry name" value="GAF"/>
    <property type="match status" value="1"/>
</dbReference>
<dbReference type="PROSITE" id="PS50112">
    <property type="entry name" value="PAS"/>
    <property type="match status" value="1"/>
</dbReference>
<dbReference type="InterPro" id="IPR007895">
    <property type="entry name" value="MASE1"/>
</dbReference>
<evidence type="ECO:0000259" key="10">
    <source>
        <dbReference type="PROSITE" id="PS50887"/>
    </source>
</evidence>
<feature type="transmembrane region" description="Helical" evidence="7">
    <location>
        <begin position="262"/>
        <end position="286"/>
    </location>
</feature>
<dbReference type="InterPro" id="IPR043128">
    <property type="entry name" value="Rev_trsase/Diguanyl_cyclase"/>
</dbReference>
<dbReference type="PANTHER" id="PTHR44757:SF2">
    <property type="entry name" value="BIOFILM ARCHITECTURE MAINTENANCE PROTEIN MBAA"/>
    <property type="match status" value="1"/>
</dbReference>
<dbReference type="InterPro" id="IPR001610">
    <property type="entry name" value="PAC"/>
</dbReference>
<dbReference type="InterPro" id="IPR013655">
    <property type="entry name" value="PAS_fold_3"/>
</dbReference>
<dbReference type="CDD" id="cd00130">
    <property type="entry name" value="PAS"/>
    <property type="match status" value="2"/>
</dbReference>
<dbReference type="Pfam" id="PF08448">
    <property type="entry name" value="PAS_4"/>
    <property type="match status" value="2"/>
</dbReference>
<feature type="domain" description="PAS" evidence="8">
    <location>
        <begin position="713"/>
        <end position="784"/>
    </location>
</feature>
<evidence type="ECO:0000256" key="3">
    <source>
        <dbReference type="ARBA" id="ARBA00022692"/>
    </source>
</evidence>
<organism evidence="11 12">
    <name type="scientific">Marinobacterium maritimum</name>
    <dbReference type="NCBI Taxonomy" id="500162"/>
    <lineage>
        <taxon>Bacteria</taxon>
        <taxon>Pseudomonadati</taxon>
        <taxon>Pseudomonadota</taxon>
        <taxon>Gammaproteobacteria</taxon>
        <taxon>Oceanospirillales</taxon>
        <taxon>Oceanospirillaceae</taxon>
        <taxon>Marinobacterium</taxon>
    </lineage>
</organism>
<dbReference type="InterPro" id="IPR029787">
    <property type="entry name" value="Nucleotide_cyclase"/>
</dbReference>
<dbReference type="Gene3D" id="3.30.450.40">
    <property type="match status" value="1"/>
</dbReference>
<dbReference type="SMART" id="SM00091">
    <property type="entry name" value="PAS"/>
    <property type="match status" value="3"/>
</dbReference>
<dbReference type="Proteomes" id="UP001499915">
    <property type="component" value="Unassembled WGS sequence"/>
</dbReference>
<dbReference type="Pfam" id="PF08447">
    <property type="entry name" value="PAS_3"/>
    <property type="match status" value="1"/>
</dbReference>